<organism evidence="2 3">
    <name type="scientific">Nezara viridula</name>
    <name type="common">Southern green stink bug</name>
    <name type="synonym">Cimex viridulus</name>
    <dbReference type="NCBI Taxonomy" id="85310"/>
    <lineage>
        <taxon>Eukaryota</taxon>
        <taxon>Metazoa</taxon>
        <taxon>Ecdysozoa</taxon>
        <taxon>Arthropoda</taxon>
        <taxon>Hexapoda</taxon>
        <taxon>Insecta</taxon>
        <taxon>Pterygota</taxon>
        <taxon>Neoptera</taxon>
        <taxon>Paraneoptera</taxon>
        <taxon>Hemiptera</taxon>
        <taxon>Heteroptera</taxon>
        <taxon>Panheteroptera</taxon>
        <taxon>Pentatomomorpha</taxon>
        <taxon>Pentatomoidea</taxon>
        <taxon>Pentatomidae</taxon>
        <taxon>Pentatominae</taxon>
        <taxon>Nezara</taxon>
    </lineage>
</organism>
<gene>
    <name evidence="2" type="ORF">NEZAVI_LOCUS11403</name>
</gene>
<feature type="non-terminal residue" evidence="2">
    <location>
        <position position="1"/>
    </location>
</feature>
<dbReference type="AlphaFoldDB" id="A0A9P0HII0"/>
<evidence type="ECO:0000313" key="2">
    <source>
        <dbReference type="EMBL" id="CAH1402633.1"/>
    </source>
</evidence>
<dbReference type="EMBL" id="OV725081">
    <property type="protein sequence ID" value="CAH1402633.1"/>
    <property type="molecule type" value="Genomic_DNA"/>
</dbReference>
<dbReference type="Proteomes" id="UP001152798">
    <property type="component" value="Chromosome 5"/>
</dbReference>
<dbReference type="OrthoDB" id="6630805at2759"/>
<accession>A0A9P0HII0</accession>
<keyword evidence="1" id="KW-1133">Transmembrane helix</keyword>
<name>A0A9P0HII0_NEZVI</name>
<keyword evidence="1" id="KW-0812">Transmembrane</keyword>
<reference evidence="2" key="1">
    <citation type="submission" date="2022-01" db="EMBL/GenBank/DDBJ databases">
        <authorList>
            <person name="King R."/>
        </authorList>
    </citation>
    <scope>NUCLEOTIDE SEQUENCE</scope>
</reference>
<evidence type="ECO:0000313" key="3">
    <source>
        <dbReference type="Proteomes" id="UP001152798"/>
    </source>
</evidence>
<feature type="transmembrane region" description="Helical" evidence="1">
    <location>
        <begin position="146"/>
        <end position="164"/>
    </location>
</feature>
<evidence type="ECO:0000256" key="1">
    <source>
        <dbReference type="SAM" id="Phobius"/>
    </source>
</evidence>
<protein>
    <submittedName>
        <fullName evidence="2">Uncharacterized protein</fullName>
    </submittedName>
</protein>
<keyword evidence="1" id="KW-0472">Membrane</keyword>
<keyword evidence="3" id="KW-1185">Reference proteome</keyword>
<proteinExistence type="predicted"/>
<sequence length="188" mass="21479">KQGCQRVDATTAVRFRPLNFIPLIPWDSFPKVWREEGRTEKRVGESEWVCERDRERERTHLVTTGYWRSNYSLRLNGQETIPSTGVEVESNKGSIEPQAYGGTGYKGKKNIQTKKKERTKRCTAETGALWSDPWSRADRKMSPAQTALVLAATVGVVCIAWPHHVMAIDLSRLYGHVSAKRNSEYRIE</sequence>